<proteinExistence type="predicted"/>
<evidence type="ECO:0000313" key="1">
    <source>
        <dbReference type="EMBL" id="GFU13252.1"/>
    </source>
</evidence>
<dbReference type="EMBL" id="BMAW01029693">
    <property type="protein sequence ID" value="GFU13252.1"/>
    <property type="molecule type" value="Genomic_DNA"/>
</dbReference>
<accession>A0A8X6QDX6</accession>
<dbReference type="AlphaFoldDB" id="A0A8X6QDX6"/>
<keyword evidence="2" id="KW-1185">Reference proteome</keyword>
<evidence type="ECO:0000313" key="2">
    <source>
        <dbReference type="Proteomes" id="UP000887013"/>
    </source>
</evidence>
<comment type="caution">
    <text evidence="1">The sequence shown here is derived from an EMBL/GenBank/DDBJ whole genome shotgun (WGS) entry which is preliminary data.</text>
</comment>
<organism evidence="1 2">
    <name type="scientific">Nephila pilipes</name>
    <name type="common">Giant wood spider</name>
    <name type="synonym">Nephila maculata</name>
    <dbReference type="NCBI Taxonomy" id="299642"/>
    <lineage>
        <taxon>Eukaryota</taxon>
        <taxon>Metazoa</taxon>
        <taxon>Ecdysozoa</taxon>
        <taxon>Arthropoda</taxon>
        <taxon>Chelicerata</taxon>
        <taxon>Arachnida</taxon>
        <taxon>Araneae</taxon>
        <taxon>Araneomorphae</taxon>
        <taxon>Entelegynae</taxon>
        <taxon>Araneoidea</taxon>
        <taxon>Nephilidae</taxon>
        <taxon>Nephila</taxon>
    </lineage>
</organism>
<dbReference type="Proteomes" id="UP000887013">
    <property type="component" value="Unassembled WGS sequence"/>
</dbReference>
<sequence length="162" mass="18036">MGSRCEWILFAQELQGWSANEQCRQMGGCRTASCSRRNDLILKGQLVSHARGGNCPTKFVSGHELRNSYNNPILDVNVHLEAGLSWTLALVCQGCLPLDPLRKQSQRLANGGIIQIGRRGDFSHLNALIRCLGAIHQPTHPGTKFWIMYAENLNSFASKRFS</sequence>
<gene>
    <name evidence="1" type="ORF">NPIL_510451</name>
</gene>
<protein>
    <submittedName>
        <fullName evidence="1">Uncharacterized protein</fullName>
    </submittedName>
</protein>
<reference evidence="1" key="1">
    <citation type="submission" date="2020-08" db="EMBL/GenBank/DDBJ databases">
        <title>Multicomponent nature underlies the extraordinary mechanical properties of spider dragline silk.</title>
        <authorList>
            <person name="Kono N."/>
            <person name="Nakamura H."/>
            <person name="Mori M."/>
            <person name="Yoshida Y."/>
            <person name="Ohtoshi R."/>
            <person name="Malay A.D."/>
            <person name="Moran D.A.P."/>
            <person name="Tomita M."/>
            <person name="Numata K."/>
            <person name="Arakawa K."/>
        </authorList>
    </citation>
    <scope>NUCLEOTIDE SEQUENCE</scope>
</reference>
<name>A0A8X6QDX6_NEPPI</name>